<keyword evidence="2" id="KW-1185">Reference proteome</keyword>
<dbReference type="Proteomes" id="UP001056120">
    <property type="component" value="Linkage Group LG22"/>
</dbReference>
<organism evidence="1 2">
    <name type="scientific">Smallanthus sonchifolius</name>
    <dbReference type="NCBI Taxonomy" id="185202"/>
    <lineage>
        <taxon>Eukaryota</taxon>
        <taxon>Viridiplantae</taxon>
        <taxon>Streptophyta</taxon>
        <taxon>Embryophyta</taxon>
        <taxon>Tracheophyta</taxon>
        <taxon>Spermatophyta</taxon>
        <taxon>Magnoliopsida</taxon>
        <taxon>eudicotyledons</taxon>
        <taxon>Gunneridae</taxon>
        <taxon>Pentapetalae</taxon>
        <taxon>asterids</taxon>
        <taxon>campanulids</taxon>
        <taxon>Asterales</taxon>
        <taxon>Asteraceae</taxon>
        <taxon>Asteroideae</taxon>
        <taxon>Heliantheae alliance</taxon>
        <taxon>Millerieae</taxon>
        <taxon>Smallanthus</taxon>
    </lineage>
</organism>
<evidence type="ECO:0000313" key="1">
    <source>
        <dbReference type="EMBL" id="KAI3725363.1"/>
    </source>
</evidence>
<dbReference type="EMBL" id="CM042039">
    <property type="protein sequence ID" value="KAI3725363.1"/>
    <property type="molecule type" value="Genomic_DNA"/>
</dbReference>
<accession>A0ACB9BTV5</accession>
<evidence type="ECO:0000313" key="2">
    <source>
        <dbReference type="Proteomes" id="UP001056120"/>
    </source>
</evidence>
<reference evidence="1 2" key="2">
    <citation type="journal article" date="2022" name="Mol. Ecol. Resour.">
        <title>The genomes of chicory, endive, great burdock and yacon provide insights into Asteraceae paleo-polyploidization history and plant inulin production.</title>
        <authorList>
            <person name="Fan W."/>
            <person name="Wang S."/>
            <person name="Wang H."/>
            <person name="Wang A."/>
            <person name="Jiang F."/>
            <person name="Liu H."/>
            <person name="Zhao H."/>
            <person name="Xu D."/>
            <person name="Zhang Y."/>
        </authorList>
    </citation>
    <scope>NUCLEOTIDE SEQUENCE [LARGE SCALE GENOMIC DNA]</scope>
    <source>
        <strain evidence="2">cv. Yunnan</strain>
        <tissue evidence="1">Leaves</tissue>
    </source>
</reference>
<protein>
    <submittedName>
        <fullName evidence="1">Uncharacterized protein</fullName>
    </submittedName>
</protein>
<sequence>MLVAFVNVPLGAEARAFFVFGDSLADNGNNDFLVTTARADSPPYGIDFPTHRPTGRFSNGLNIPDLISEHMGMKSPLPYMNPLLKGNKLLHGANFASAGIGILNDTGIQFDDFLMSMVDHNSPNERCIVVDSNTSKAIEAGGESDKWIIVLEEVVAFDWLGSKALVGRVMDLRTLNNLHFILKDCGFSEVDKDLSVLCIGVLRGEGNRIRDSYTLVARNNKFKTWISEEECAWTSDCSQPLSMTVTETVGSRDPVKEDEESEEGEFREVRMEVEDQEGDHHGEGGVQGDSVSVEPISDTWYEGCSRDDNLHGDTNSTALKKSVKRNKFILGRTHKKKIQIKELERPRKRSKKEMEEDPFDLDYLLGLGQNLKGGGGMSSTSVEVHEASGEKGIDLNVRADSESQIDGEADRTGQNEGSESEGSGSNLGEPQTKKWRRKYRLRLKWE</sequence>
<name>A0ACB9BTV5_9ASTR</name>
<proteinExistence type="predicted"/>
<reference evidence="2" key="1">
    <citation type="journal article" date="2022" name="Mol. Ecol. Resour.">
        <title>The genomes of chicory, endive, great burdock and yacon provide insights into Asteraceae palaeo-polyploidization history and plant inulin production.</title>
        <authorList>
            <person name="Fan W."/>
            <person name="Wang S."/>
            <person name="Wang H."/>
            <person name="Wang A."/>
            <person name="Jiang F."/>
            <person name="Liu H."/>
            <person name="Zhao H."/>
            <person name="Xu D."/>
            <person name="Zhang Y."/>
        </authorList>
    </citation>
    <scope>NUCLEOTIDE SEQUENCE [LARGE SCALE GENOMIC DNA]</scope>
    <source>
        <strain evidence="2">cv. Yunnan</strain>
    </source>
</reference>
<gene>
    <name evidence="1" type="ORF">L1987_65150</name>
</gene>
<comment type="caution">
    <text evidence="1">The sequence shown here is derived from an EMBL/GenBank/DDBJ whole genome shotgun (WGS) entry which is preliminary data.</text>
</comment>